<evidence type="ECO:0000256" key="2">
    <source>
        <dbReference type="ARBA" id="ARBA00011255"/>
    </source>
</evidence>
<comment type="subunit">
    <text evidence="2 5">Homopentamer.</text>
</comment>
<reference evidence="8" key="2">
    <citation type="journal article" date="2021" name="PeerJ">
        <title>Extensive microbial diversity within the chicken gut microbiome revealed by metagenomics and culture.</title>
        <authorList>
            <person name="Gilroy R."/>
            <person name="Ravi A."/>
            <person name="Getino M."/>
            <person name="Pursley I."/>
            <person name="Horton D.L."/>
            <person name="Alikhan N.F."/>
            <person name="Baker D."/>
            <person name="Gharbi K."/>
            <person name="Hall N."/>
            <person name="Watson M."/>
            <person name="Adriaenssens E.M."/>
            <person name="Foster-Nyarko E."/>
            <person name="Jarju S."/>
            <person name="Secka A."/>
            <person name="Antonio M."/>
            <person name="Oren A."/>
            <person name="Chaudhuri R.R."/>
            <person name="La Ragione R."/>
            <person name="Hildebrand F."/>
            <person name="Pallen M.J."/>
        </authorList>
    </citation>
    <scope>NUCLEOTIDE SEQUENCE</scope>
    <source>
        <strain evidence="8">E3-2379</strain>
    </source>
</reference>
<comment type="caution">
    <text evidence="8">The sequence shown here is derived from an EMBL/GenBank/DDBJ whole genome shotgun (WGS) entry which is preliminary data.</text>
</comment>
<evidence type="ECO:0000313" key="8">
    <source>
        <dbReference type="EMBL" id="MBO8463817.1"/>
    </source>
</evidence>
<dbReference type="GO" id="GO:0009424">
    <property type="term" value="C:bacterial-type flagellum hook"/>
    <property type="evidence" value="ECO:0007669"/>
    <property type="project" value="UniProtKB-UniRule"/>
</dbReference>
<keyword evidence="5" id="KW-0964">Secreted</keyword>
<protein>
    <recommendedName>
        <fullName evidence="5">Flagellar hook-associated protein 2</fullName>
        <shortName evidence="5">HAP2</shortName>
    </recommendedName>
    <alternativeName>
        <fullName evidence="5">Flagellar cap protein</fullName>
    </alternativeName>
</protein>
<dbReference type="Pfam" id="PF07196">
    <property type="entry name" value="Flagellin_IN"/>
    <property type="match status" value="1"/>
</dbReference>
<evidence type="ECO:0000256" key="3">
    <source>
        <dbReference type="ARBA" id="ARBA00023054"/>
    </source>
</evidence>
<evidence type="ECO:0000313" key="9">
    <source>
        <dbReference type="Proteomes" id="UP000823618"/>
    </source>
</evidence>
<dbReference type="PANTHER" id="PTHR30288">
    <property type="entry name" value="FLAGELLAR CAP/ASSEMBLY PROTEIN FLID"/>
    <property type="match status" value="1"/>
</dbReference>
<dbReference type="EMBL" id="JADIML010000215">
    <property type="protein sequence ID" value="MBO8463817.1"/>
    <property type="molecule type" value="Genomic_DNA"/>
</dbReference>
<dbReference type="Proteomes" id="UP000823618">
    <property type="component" value="Unassembled WGS sequence"/>
</dbReference>
<dbReference type="GO" id="GO:0007155">
    <property type="term" value="P:cell adhesion"/>
    <property type="evidence" value="ECO:0007669"/>
    <property type="project" value="InterPro"/>
</dbReference>
<evidence type="ECO:0000256" key="1">
    <source>
        <dbReference type="ARBA" id="ARBA00009764"/>
    </source>
</evidence>
<dbReference type="InterPro" id="IPR010809">
    <property type="entry name" value="FliD_C"/>
</dbReference>
<dbReference type="PANTHER" id="PTHR30288:SF0">
    <property type="entry name" value="FLAGELLAR HOOK-ASSOCIATED PROTEIN 2"/>
    <property type="match status" value="1"/>
</dbReference>
<feature type="domain" description="Flagellar hook-associated protein 2 N-terminal" evidence="6">
    <location>
        <begin position="26"/>
        <end position="129"/>
    </location>
</feature>
<reference evidence="8" key="1">
    <citation type="submission" date="2020-10" db="EMBL/GenBank/DDBJ databases">
        <authorList>
            <person name="Gilroy R."/>
        </authorList>
    </citation>
    <scope>NUCLEOTIDE SEQUENCE</scope>
    <source>
        <strain evidence="8">E3-2379</strain>
    </source>
</reference>
<keyword evidence="4 5" id="KW-0975">Bacterial flagellum</keyword>
<dbReference type="AlphaFoldDB" id="A0A9D9N860"/>
<evidence type="ECO:0000259" key="7">
    <source>
        <dbReference type="Pfam" id="PF07195"/>
    </source>
</evidence>
<dbReference type="GO" id="GO:0071973">
    <property type="term" value="P:bacterial-type flagellum-dependent cell motility"/>
    <property type="evidence" value="ECO:0007669"/>
    <property type="project" value="TreeGrafter"/>
</dbReference>
<dbReference type="InterPro" id="IPR010810">
    <property type="entry name" value="Flagellin_hook_IN_motif"/>
</dbReference>
<keyword evidence="8" id="KW-0966">Cell projection</keyword>
<dbReference type="InterPro" id="IPR003481">
    <property type="entry name" value="FliD_N"/>
</dbReference>
<dbReference type="GO" id="GO:0009421">
    <property type="term" value="C:bacterial-type flagellum filament cap"/>
    <property type="evidence" value="ECO:0007669"/>
    <property type="project" value="InterPro"/>
</dbReference>
<comment type="subcellular location">
    <subcellularLocation>
        <location evidence="5">Secreted</location>
    </subcellularLocation>
    <subcellularLocation>
        <location evidence="5">Bacterial flagellum</location>
    </subcellularLocation>
</comment>
<name>A0A9D9N860_9FIRM</name>
<keyword evidence="3" id="KW-0175">Coiled coil</keyword>
<comment type="function">
    <text evidence="5">Required for morphogenesis and for the elongation of the flagellar filament by facilitating polymerization of the flagellin monomers at the tip of growing filament. Forms a capping structure, which prevents flagellin subunits (transported through the central channel of the flagellum) from leaking out without polymerization at the distal end.</text>
</comment>
<organism evidence="8 9">
    <name type="scientific">Candidatus Scybalomonas excrementavium</name>
    <dbReference type="NCBI Taxonomy" id="2840943"/>
    <lineage>
        <taxon>Bacteria</taxon>
        <taxon>Bacillati</taxon>
        <taxon>Bacillota</taxon>
        <taxon>Clostridia</taxon>
        <taxon>Lachnospirales</taxon>
        <taxon>Lachnospiraceae</taxon>
        <taxon>Lachnospiraceae incertae sedis</taxon>
        <taxon>Candidatus Scybalomonas</taxon>
    </lineage>
</organism>
<evidence type="ECO:0000256" key="5">
    <source>
        <dbReference type="RuleBase" id="RU362066"/>
    </source>
</evidence>
<dbReference type="Pfam" id="PF02465">
    <property type="entry name" value="FliD_N"/>
    <property type="match status" value="1"/>
</dbReference>
<dbReference type="GO" id="GO:0005576">
    <property type="term" value="C:extracellular region"/>
    <property type="evidence" value="ECO:0007669"/>
    <property type="project" value="UniProtKB-SubCell"/>
</dbReference>
<sequence length="774" mass="82531">MASIYATSSSSSSRTSGLQGFGGLASGLDRDSLIEAMTTGTRSKIAKQKQKIQSLKWKQEAYQSISSKLIEFSSNYLSMSSKNSLISSSFFAKSNVTATGANSKYIKVSGSSNMADSIAINGVKQLAQKATYTTGTVNSTNLSTGSIDLSTMQDVDALAGTTLQIKFGSGNAEKTYNVTLDKGMDYSTSAKMVESLNASLKNVEGPHSKTLGEYMEFKLTDGVLTLSEKNGNKVSIVGGSAAYYLGYGDKVDGSGLEDGTVSLTASRAPSSTKQVQLEDYLVGKTVDFTYNGTKVSAEIKADSNTGKVTLDSIKNSLQEAFDKKVGSGRVSVDLSGSTLSFKATLPDGKEDKTSVGKEDKTSVLKVSGGTAPLDALGLSVGDSNHLNLKTSIGSFLGKGSGDTSDYSLTINNTTITVKGNETIEDLISKINSSDANVKVSYLETANRFQITSTQEGASGKISIDPASSDLAKALFGDQKVNVTGQDAIINVSYDGVETEIRRNSNTFDLEGLAVTVSGTFGYDASEALDKTQEAVTFTAKADTEKVLSSIKDMVEAYNSIIEMVNKEVGTKPDRSYAPLTDEQKEEMSTSEIENWEKKAKEGLLFNDPDITSLASSMRSVFLETVKTGLSYTELEKIGITTSTNASDNGKIVLDESKLEAALESDPDLVKKLFAGDDTTNGLMTNIKNVFDKYAKKEGASKGILVDKAGSSAAPLSLLTNTIYKQLQSMDDVLDSLKDRLSTEQDRYISQFSSLETMISQMNSQSSWLSQQFSA</sequence>
<accession>A0A9D9N860</accession>
<evidence type="ECO:0000259" key="6">
    <source>
        <dbReference type="Pfam" id="PF02465"/>
    </source>
</evidence>
<feature type="domain" description="Flagellar hook-associated protein 2 C-terminal" evidence="7">
    <location>
        <begin position="484"/>
        <end position="763"/>
    </location>
</feature>
<keyword evidence="8" id="KW-0969">Cilium</keyword>
<keyword evidence="8" id="KW-0282">Flagellum</keyword>
<proteinExistence type="inferred from homology"/>
<comment type="similarity">
    <text evidence="1 5">Belongs to the FliD family.</text>
</comment>
<gene>
    <name evidence="8" type="primary">fliD</name>
    <name evidence="8" type="ORF">IAC13_07795</name>
</gene>
<evidence type="ECO:0000256" key="4">
    <source>
        <dbReference type="ARBA" id="ARBA00023143"/>
    </source>
</evidence>
<dbReference type="Pfam" id="PF07195">
    <property type="entry name" value="FliD_C"/>
    <property type="match status" value="1"/>
</dbReference>
<dbReference type="InterPro" id="IPR040026">
    <property type="entry name" value="FliD"/>
</dbReference>